<reference evidence="6 7" key="1">
    <citation type="submission" date="2019-07" db="EMBL/GenBank/DDBJ databases">
        <title>Lysobacter weifangensis sp. nov., isolated from bensulfuron-methyl contaminated farmland soil.</title>
        <authorList>
            <person name="Zhao H."/>
        </authorList>
    </citation>
    <scope>NUCLEOTIDE SEQUENCE [LARGE SCALE GENOMIC DNA]</scope>
    <source>
        <strain evidence="6 7">CC-Bw-6</strain>
    </source>
</reference>
<dbReference type="SMART" id="SM00421">
    <property type="entry name" value="HTH_LUXR"/>
    <property type="match status" value="1"/>
</dbReference>
<protein>
    <submittedName>
        <fullName evidence="6">Response regulator transcription factor</fullName>
    </submittedName>
</protein>
<accession>A0A516V5F6</accession>
<dbReference type="PROSITE" id="PS00622">
    <property type="entry name" value="HTH_LUXR_1"/>
    <property type="match status" value="1"/>
</dbReference>
<evidence type="ECO:0000256" key="4">
    <source>
        <dbReference type="SAM" id="Phobius"/>
    </source>
</evidence>
<name>A0A516V5F6_9GAMM</name>
<keyword evidence="4" id="KW-1133">Transmembrane helix</keyword>
<proteinExistence type="predicted"/>
<dbReference type="AlphaFoldDB" id="A0A516V5F6"/>
<gene>
    <name evidence="6" type="ORF">FNZ56_07630</name>
</gene>
<sequence length="138" mass="15214">MWKHILLYAAILALGAFALQWLDLQRMARLYPQSVYDALLAAGFLALGLWIGARVLGRRHDAPPFDGNPKALAELGISPREAAVLAELAAGFSNKEIARRLDVSPNTVKTHVARLYEKLGATRRTDAVRRARELGLVE</sequence>
<dbReference type="Gene3D" id="1.10.10.10">
    <property type="entry name" value="Winged helix-like DNA-binding domain superfamily/Winged helix DNA-binding domain"/>
    <property type="match status" value="1"/>
</dbReference>
<dbReference type="Proteomes" id="UP000315891">
    <property type="component" value="Chromosome"/>
</dbReference>
<dbReference type="Pfam" id="PF00196">
    <property type="entry name" value="GerE"/>
    <property type="match status" value="1"/>
</dbReference>
<keyword evidence="3" id="KW-0804">Transcription</keyword>
<dbReference type="GO" id="GO:0003677">
    <property type="term" value="F:DNA binding"/>
    <property type="evidence" value="ECO:0007669"/>
    <property type="project" value="UniProtKB-KW"/>
</dbReference>
<evidence type="ECO:0000259" key="5">
    <source>
        <dbReference type="PROSITE" id="PS50043"/>
    </source>
</evidence>
<keyword evidence="1" id="KW-0805">Transcription regulation</keyword>
<evidence type="ECO:0000256" key="1">
    <source>
        <dbReference type="ARBA" id="ARBA00023015"/>
    </source>
</evidence>
<dbReference type="InterPro" id="IPR000792">
    <property type="entry name" value="Tscrpt_reg_LuxR_C"/>
</dbReference>
<evidence type="ECO:0000256" key="2">
    <source>
        <dbReference type="ARBA" id="ARBA00023125"/>
    </source>
</evidence>
<evidence type="ECO:0000313" key="7">
    <source>
        <dbReference type="Proteomes" id="UP000315891"/>
    </source>
</evidence>
<dbReference type="InterPro" id="IPR036388">
    <property type="entry name" value="WH-like_DNA-bd_sf"/>
</dbReference>
<dbReference type="PANTHER" id="PTHR44688:SF16">
    <property type="entry name" value="DNA-BINDING TRANSCRIPTIONAL ACTIVATOR DEVR_DOSR"/>
    <property type="match status" value="1"/>
</dbReference>
<dbReference type="PANTHER" id="PTHR44688">
    <property type="entry name" value="DNA-BINDING TRANSCRIPTIONAL ACTIVATOR DEVR_DOSR"/>
    <property type="match status" value="1"/>
</dbReference>
<feature type="domain" description="HTH luxR-type" evidence="5">
    <location>
        <begin position="68"/>
        <end position="135"/>
    </location>
</feature>
<keyword evidence="7" id="KW-1185">Reference proteome</keyword>
<evidence type="ECO:0000313" key="6">
    <source>
        <dbReference type="EMBL" id="QDQ73753.1"/>
    </source>
</evidence>
<keyword evidence="4" id="KW-0472">Membrane</keyword>
<dbReference type="InterPro" id="IPR016032">
    <property type="entry name" value="Sig_transdc_resp-reg_C-effctor"/>
</dbReference>
<dbReference type="CDD" id="cd06170">
    <property type="entry name" value="LuxR_C_like"/>
    <property type="match status" value="1"/>
</dbReference>
<dbReference type="SUPFAM" id="SSF46894">
    <property type="entry name" value="C-terminal effector domain of the bipartite response regulators"/>
    <property type="match status" value="1"/>
</dbReference>
<dbReference type="EMBL" id="CP041742">
    <property type="protein sequence ID" value="QDQ73753.1"/>
    <property type="molecule type" value="Genomic_DNA"/>
</dbReference>
<keyword evidence="2" id="KW-0238">DNA-binding</keyword>
<dbReference type="GO" id="GO:0006355">
    <property type="term" value="P:regulation of DNA-templated transcription"/>
    <property type="evidence" value="ECO:0007669"/>
    <property type="project" value="InterPro"/>
</dbReference>
<dbReference type="PROSITE" id="PS50043">
    <property type="entry name" value="HTH_LUXR_2"/>
    <property type="match status" value="1"/>
</dbReference>
<evidence type="ECO:0000256" key="3">
    <source>
        <dbReference type="ARBA" id="ARBA00023163"/>
    </source>
</evidence>
<organism evidence="6 7">
    <name type="scientific">Pseudoluteimonas lycopersici</name>
    <dbReference type="NCBI Taxonomy" id="1324796"/>
    <lineage>
        <taxon>Bacteria</taxon>
        <taxon>Pseudomonadati</taxon>
        <taxon>Pseudomonadota</taxon>
        <taxon>Gammaproteobacteria</taxon>
        <taxon>Lysobacterales</taxon>
        <taxon>Lysobacteraceae</taxon>
        <taxon>Pseudoluteimonas</taxon>
    </lineage>
</organism>
<feature type="transmembrane region" description="Helical" evidence="4">
    <location>
        <begin position="34"/>
        <end position="53"/>
    </location>
</feature>
<dbReference type="OrthoDB" id="1123107at2"/>
<keyword evidence="4" id="KW-0812">Transmembrane</keyword>
<dbReference type="PRINTS" id="PR00038">
    <property type="entry name" value="HTHLUXR"/>
</dbReference>
<dbReference type="RefSeq" id="WP_143879265.1">
    <property type="nucleotide sequence ID" value="NZ_BAABLZ010000001.1"/>
</dbReference>